<feature type="compositionally biased region" description="Basic and acidic residues" evidence="1">
    <location>
        <begin position="108"/>
        <end position="121"/>
    </location>
</feature>
<dbReference type="KEGG" id="sna:Snas_6266"/>
<evidence type="ECO:0000313" key="3">
    <source>
        <dbReference type="Proteomes" id="UP000000844"/>
    </source>
</evidence>
<keyword evidence="3" id="KW-1185">Reference proteome</keyword>
<feature type="compositionally biased region" description="Pro residues" evidence="1">
    <location>
        <begin position="162"/>
        <end position="174"/>
    </location>
</feature>
<dbReference type="EMBL" id="CP001778">
    <property type="protein sequence ID" value="ADD45886.1"/>
    <property type="molecule type" value="Genomic_DNA"/>
</dbReference>
<reference evidence="2 3" key="1">
    <citation type="journal article" date="2009" name="Stand. Genomic Sci.">
        <title>Complete genome sequence of Stackebrandtia nassauensis type strain (LLR-40K-21).</title>
        <authorList>
            <person name="Munk C."/>
            <person name="Lapidus A."/>
            <person name="Copeland A."/>
            <person name="Jando M."/>
            <person name="Mayilraj S."/>
            <person name="Glavina Del Rio T."/>
            <person name="Nolan M."/>
            <person name="Chen F."/>
            <person name="Lucas S."/>
            <person name="Tice H."/>
            <person name="Cheng J.F."/>
            <person name="Han C."/>
            <person name="Detter J.C."/>
            <person name="Bruce D."/>
            <person name="Goodwin L."/>
            <person name="Chain P."/>
            <person name="Pitluck S."/>
            <person name="Goker M."/>
            <person name="Ovchinikova G."/>
            <person name="Pati A."/>
            <person name="Ivanova N."/>
            <person name="Mavromatis K."/>
            <person name="Chen A."/>
            <person name="Palaniappan K."/>
            <person name="Land M."/>
            <person name="Hauser L."/>
            <person name="Chang Y.J."/>
            <person name="Jeffries C.D."/>
            <person name="Bristow J."/>
            <person name="Eisen J.A."/>
            <person name="Markowitz V."/>
            <person name="Hugenholtz P."/>
            <person name="Kyrpides N.C."/>
            <person name="Klenk H.P."/>
        </authorList>
    </citation>
    <scope>NUCLEOTIDE SEQUENCE [LARGE SCALE GENOMIC DNA]</scope>
    <source>
        <strain evidence="3">DSM 44728 / CIP 108903 / NRRL B-16338 / NBRC 102104 / LLR-40K-21</strain>
    </source>
</reference>
<dbReference type="InterPro" id="IPR036388">
    <property type="entry name" value="WH-like_DNA-bd_sf"/>
</dbReference>
<accession>D3Q401</accession>
<organism evidence="2 3">
    <name type="scientific">Stackebrandtia nassauensis (strain DSM 44728 / CIP 108903 / NRRL B-16338 / NBRC 102104 / LLR-40K-21)</name>
    <dbReference type="NCBI Taxonomy" id="446470"/>
    <lineage>
        <taxon>Bacteria</taxon>
        <taxon>Bacillati</taxon>
        <taxon>Actinomycetota</taxon>
        <taxon>Actinomycetes</taxon>
        <taxon>Glycomycetales</taxon>
        <taxon>Glycomycetaceae</taxon>
        <taxon>Stackebrandtia</taxon>
    </lineage>
</organism>
<dbReference type="OrthoDB" id="3692312at2"/>
<feature type="compositionally biased region" description="Low complexity" evidence="1">
    <location>
        <begin position="175"/>
        <end position="186"/>
    </location>
</feature>
<dbReference type="Pfam" id="PF13730">
    <property type="entry name" value="HTH_36"/>
    <property type="match status" value="1"/>
</dbReference>
<name>D3Q401_STANL</name>
<dbReference type="eggNOG" id="ENOG502ZEBI">
    <property type="taxonomic scope" value="Bacteria"/>
</dbReference>
<dbReference type="RefSeq" id="WP_013021457.1">
    <property type="nucleotide sequence ID" value="NC_013947.1"/>
</dbReference>
<feature type="region of interest" description="Disordered" evidence="1">
    <location>
        <begin position="103"/>
        <end position="194"/>
    </location>
</feature>
<feature type="compositionally biased region" description="Basic and acidic residues" evidence="1">
    <location>
        <begin position="137"/>
        <end position="149"/>
    </location>
</feature>
<dbReference type="AlphaFoldDB" id="D3Q401"/>
<feature type="region of interest" description="Disordered" evidence="1">
    <location>
        <begin position="301"/>
        <end position="330"/>
    </location>
</feature>
<dbReference type="STRING" id="446470.Snas_6266"/>
<protein>
    <recommendedName>
        <fullName evidence="4">Helix-turn-helix domain-containing protein</fullName>
    </recommendedName>
</protein>
<dbReference type="Gene3D" id="1.10.10.10">
    <property type="entry name" value="Winged helix-like DNA-binding domain superfamily/Winged helix DNA-binding domain"/>
    <property type="match status" value="1"/>
</dbReference>
<sequence>MSFKVYTHVLNTTVGNATAKLILLGLAEHAHDDGDAAFPGVDLLARYGECSERTVQRHLEYLRKHGYIRYGDQRFVAHVRGDRRPTVYEVAISEEIRTQWAMGYTKRPQADTKSRGDKPRGDTVLSPRRSRKKSQVKRGDNLSPRERGDSGVANGVTQLCHPNPPKNPPPPPTPFTTAPGVEPTAEAAEEDPTNEARDFVASLPGGLAHRQIAELSTQVAKHLTAGWPIEALRKELTTDIAGVRSHFGVYTHRLRHLPDAPRTHGSGSPTQQTPVEGQHAFVVAADDDWCARCHRPASNAVHRVQDTETTTPHTSQPASPVQRSDAALAA</sequence>
<proteinExistence type="predicted"/>
<evidence type="ECO:0008006" key="4">
    <source>
        <dbReference type="Google" id="ProtNLM"/>
    </source>
</evidence>
<evidence type="ECO:0000256" key="1">
    <source>
        <dbReference type="SAM" id="MobiDB-lite"/>
    </source>
</evidence>
<evidence type="ECO:0000313" key="2">
    <source>
        <dbReference type="EMBL" id="ADD45886.1"/>
    </source>
</evidence>
<dbReference type="Proteomes" id="UP000000844">
    <property type="component" value="Chromosome"/>
</dbReference>
<gene>
    <name evidence="2" type="ordered locus">Snas_6266</name>
</gene>
<dbReference type="HOGENOM" id="CLU_841760_0_0_11"/>
<feature type="compositionally biased region" description="Polar residues" evidence="1">
    <location>
        <begin position="307"/>
        <end position="322"/>
    </location>
</feature>